<dbReference type="AlphaFoldDB" id="A0A560FFJ6"/>
<name>A0A560FFJ6_9PROT</name>
<keyword evidence="4" id="KW-0732">Signal</keyword>
<dbReference type="PANTHER" id="PTHR43649:SF34">
    <property type="entry name" value="ABC TRANSPORTER PERIPLASMIC-BINDING PROTEIN YCJN-RELATED"/>
    <property type="match status" value="1"/>
</dbReference>
<comment type="similarity">
    <text evidence="2">Belongs to the bacterial solute-binding protein 1 family.</text>
</comment>
<accession>A0A560FFJ6</accession>
<evidence type="ECO:0000256" key="2">
    <source>
        <dbReference type="ARBA" id="ARBA00008520"/>
    </source>
</evidence>
<evidence type="ECO:0000256" key="4">
    <source>
        <dbReference type="ARBA" id="ARBA00022729"/>
    </source>
</evidence>
<evidence type="ECO:0000256" key="3">
    <source>
        <dbReference type="ARBA" id="ARBA00022448"/>
    </source>
</evidence>
<dbReference type="SUPFAM" id="SSF53850">
    <property type="entry name" value="Periplasmic binding protein-like II"/>
    <property type="match status" value="1"/>
</dbReference>
<evidence type="ECO:0000256" key="1">
    <source>
        <dbReference type="ARBA" id="ARBA00004418"/>
    </source>
</evidence>
<keyword evidence="3" id="KW-0813">Transport</keyword>
<evidence type="ECO:0000313" key="5">
    <source>
        <dbReference type="EMBL" id="TWB20369.1"/>
    </source>
</evidence>
<dbReference type="Pfam" id="PF13416">
    <property type="entry name" value="SBP_bac_8"/>
    <property type="match status" value="1"/>
</dbReference>
<proteinExistence type="inferred from homology"/>
<protein>
    <submittedName>
        <fullName evidence="5">Carbohydrate ABC transporter substrate-binding protein (CUT1 family)</fullName>
    </submittedName>
</protein>
<dbReference type="RefSeq" id="WP_145750488.1">
    <property type="nucleotide sequence ID" value="NZ_VITN01000007.1"/>
</dbReference>
<dbReference type="Gene3D" id="3.40.190.10">
    <property type="entry name" value="Periplasmic binding protein-like II"/>
    <property type="match status" value="2"/>
</dbReference>
<dbReference type="OrthoDB" id="9811622at2"/>
<evidence type="ECO:0000313" key="6">
    <source>
        <dbReference type="Proteomes" id="UP000319859"/>
    </source>
</evidence>
<sequence length="390" mass="41248">MSNDVPHYRALTWDHRRGYNALAAAAGALDPARDGLSLSWDRHSLEDFEKHPIADLCRRYDLIVLDHPHVGDAVAGGGLVPLEALFGAEEIAAWGREVIGPCLSSYRYGGRHWALPLDAATQVMAYRPDLVDGPPPVTWGEVVALAGRHPVALSLAGPHAALSFQSICVALGEPPAEADPERFVGRATGTAALDLMARLAATSPAALADLNPIGILGRMAVADDVALCPLIYGYVNYTRAGAGGHPLRYADAPRRVPGGRPGSTLGGTGIGITTRAQVTPALLDHLRWLMSAATQAGFIPDHDGQPSLRSAWADARVNDHWGGFYRDTAATLEAAFVRPRHPGAIPFQTAASALIRAALADRRPHGAVIDDLQSLYAASRQSGSAGHGER</sequence>
<dbReference type="InterPro" id="IPR050490">
    <property type="entry name" value="Bact_solute-bd_prot1"/>
</dbReference>
<dbReference type="Proteomes" id="UP000319859">
    <property type="component" value="Unassembled WGS sequence"/>
</dbReference>
<dbReference type="EMBL" id="VITN01000007">
    <property type="protein sequence ID" value="TWB20369.1"/>
    <property type="molecule type" value="Genomic_DNA"/>
</dbReference>
<gene>
    <name evidence="5" type="ORF">FBZ89_10780</name>
</gene>
<comment type="caution">
    <text evidence="5">The sequence shown here is derived from an EMBL/GenBank/DDBJ whole genome shotgun (WGS) entry which is preliminary data.</text>
</comment>
<reference evidence="5 6" key="1">
    <citation type="submission" date="2019-06" db="EMBL/GenBank/DDBJ databases">
        <title>Genomic Encyclopedia of Type Strains, Phase IV (KMG-V): Genome sequencing to study the core and pangenomes of soil and plant-associated prokaryotes.</title>
        <authorList>
            <person name="Whitman W."/>
        </authorList>
    </citation>
    <scope>NUCLEOTIDE SEQUENCE [LARGE SCALE GENOMIC DNA]</scope>
    <source>
        <strain evidence="5 6">BR 11880</strain>
    </source>
</reference>
<comment type="subcellular location">
    <subcellularLocation>
        <location evidence="1">Periplasm</location>
    </subcellularLocation>
</comment>
<dbReference type="InterPro" id="IPR006059">
    <property type="entry name" value="SBP"/>
</dbReference>
<dbReference type="PANTHER" id="PTHR43649">
    <property type="entry name" value="ARABINOSE-BINDING PROTEIN-RELATED"/>
    <property type="match status" value="1"/>
</dbReference>
<organism evidence="5 6">
    <name type="scientific">Nitrospirillum amazonense</name>
    <dbReference type="NCBI Taxonomy" id="28077"/>
    <lineage>
        <taxon>Bacteria</taxon>
        <taxon>Pseudomonadati</taxon>
        <taxon>Pseudomonadota</taxon>
        <taxon>Alphaproteobacteria</taxon>
        <taxon>Rhodospirillales</taxon>
        <taxon>Azospirillaceae</taxon>
        <taxon>Nitrospirillum</taxon>
    </lineage>
</organism>
<dbReference type="GO" id="GO:0042597">
    <property type="term" value="C:periplasmic space"/>
    <property type="evidence" value="ECO:0007669"/>
    <property type="project" value="UniProtKB-SubCell"/>
</dbReference>